<protein>
    <submittedName>
        <fullName evidence="2">Uncharacterized protein</fullName>
    </submittedName>
</protein>
<evidence type="ECO:0000313" key="3">
    <source>
        <dbReference type="Proteomes" id="UP001497453"/>
    </source>
</evidence>
<feature type="compositionally biased region" description="Basic and acidic residues" evidence="1">
    <location>
        <begin position="122"/>
        <end position="134"/>
    </location>
</feature>
<organism evidence="2 3">
    <name type="scientific">Somion occarium</name>
    <dbReference type="NCBI Taxonomy" id="3059160"/>
    <lineage>
        <taxon>Eukaryota</taxon>
        <taxon>Fungi</taxon>
        <taxon>Dikarya</taxon>
        <taxon>Basidiomycota</taxon>
        <taxon>Agaricomycotina</taxon>
        <taxon>Agaricomycetes</taxon>
        <taxon>Polyporales</taxon>
        <taxon>Cerrenaceae</taxon>
        <taxon>Somion</taxon>
    </lineage>
</organism>
<accession>A0ABP1D8Q7</accession>
<dbReference type="EMBL" id="OZ037946">
    <property type="protein sequence ID" value="CAL1704241.1"/>
    <property type="molecule type" value="Genomic_DNA"/>
</dbReference>
<sequence>MQYTLALSETNLRARFAGGFAHMQGSDRWLRSHTRRVRGLFTMQSAVDLVLLRYRADRSLLCFQWLASGDDKLRVCPRLPSLSELQKESFSLCPASRRGRSVSMHREYNETAGTAQSGLSEDGQHENKYRRTTSGDRVELQYGAGLPAAYLYCKNIGGC</sequence>
<gene>
    <name evidence="2" type="ORF">GFSPODELE1_LOCUS4918</name>
</gene>
<name>A0ABP1D8Q7_9APHY</name>
<keyword evidence="3" id="KW-1185">Reference proteome</keyword>
<evidence type="ECO:0000256" key="1">
    <source>
        <dbReference type="SAM" id="MobiDB-lite"/>
    </source>
</evidence>
<dbReference type="Proteomes" id="UP001497453">
    <property type="component" value="Chromosome 3"/>
</dbReference>
<evidence type="ECO:0000313" key="2">
    <source>
        <dbReference type="EMBL" id="CAL1704241.1"/>
    </source>
</evidence>
<reference evidence="3" key="1">
    <citation type="submission" date="2024-04" db="EMBL/GenBank/DDBJ databases">
        <authorList>
            <person name="Shaw F."/>
            <person name="Minotto A."/>
        </authorList>
    </citation>
    <scope>NUCLEOTIDE SEQUENCE [LARGE SCALE GENOMIC DNA]</scope>
</reference>
<feature type="region of interest" description="Disordered" evidence="1">
    <location>
        <begin position="110"/>
        <end position="134"/>
    </location>
</feature>
<proteinExistence type="predicted"/>